<organism evidence="1 2">
    <name type="scientific">Paragonimus skrjabini miyazakii</name>
    <dbReference type="NCBI Taxonomy" id="59628"/>
    <lineage>
        <taxon>Eukaryota</taxon>
        <taxon>Metazoa</taxon>
        <taxon>Spiralia</taxon>
        <taxon>Lophotrochozoa</taxon>
        <taxon>Platyhelminthes</taxon>
        <taxon>Trematoda</taxon>
        <taxon>Digenea</taxon>
        <taxon>Plagiorchiida</taxon>
        <taxon>Troglotremata</taxon>
        <taxon>Troglotrematidae</taxon>
        <taxon>Paragonimus</taxon>
    </lineage>
</organism>
<evidence type="ECO:0000313" key="2">
    <source>
        <dbReference type="Proteomes" id="UP000822476"/>
    </source>
</evidence>
<dbReference type="Proteomes" id="UP000822476">
    <property type="component" value="Unassembled WGS sequence"/>
</dbReference>
<proteinExistence type="predicted"/>
<reference evidence="1" key="1">
    <citation type="submission" date="2019-07" db="EMBL/GenBank/DDBJ databases">
        <title>Annotation for the trematode Paragonimus miyazaki's.</title>
        <authorList>
            <person name="Choi Y.-J."/>
        </authorList>
    </citation>
    <scope>NUCLEOTIDE SEQUENCE</scope>
    <source>
        <strain evidence="1">Japan</strain>
    </source>
</reference>
<keyword evidence="2" id="KW-1185">Reference proteome</keyword>
<dbReference type="EMBL" id="JTDE01002230">
    <property type="protein sequence ID" value="KAF7257658.1"/>
    <property type="molecule type" value="Genomic_DNA"/>
</dbReference>
<accession>A0A8S9Z0X1</accession>
<name>A0A8S9Z0X1_9TREM</name>
<gene>
    <name evidence="1" type="ORF">EG68_05194</name>
</gene>
<protein>
    <submittedName>
        <fullName evidence="1">Uncharacterized protein</fullName>
    </submittedName>
</protein>
<comment type="caution">
    <text evidence="1">The sequence shown here is derived from an EMBL/GenBank/DDBJ whole genome shotgun (WGS) entry which is preliminary data.</text>
</comment>
<evidence type="ECO:0000313" key="1">
    <source>
        <dbReference type="EMBL" id="KAF7257658.1"/>
    </source>
</evidence>
<sequence length="71" mass="7873">IVSIVFEVIFKSQTQHIYQLCFNIFCLFVCFLTDPTTTAVVTTSTTTAITTPTTRKSVCVSSLHVVMYTSS</sequence>
<feature type="non-terminal residue" evidence="1">
    <location>
        <position position="1"/>
    </location>
</feature>
<dbReference type="AlphaFoldDB" id="A0A8S9Z0X1"/>